<evidence type="ECO:0000313" key="5">
    <source>
        <dbReference type="EMBL" id="QLY29098.1"/>
    </source>
</evidence>
<evidence type="ECO:0000259" key="2">
    <source>
        <dbReference type="Pfam" id="PF01558"/>
    </source>
</evidence>
<dbReference type="InterPro" id="IPR002880">
    <property type="entry name" value="Pyrv_Fd/Flavodoxin_OxRdtase_N"/>
</dbReference>
<gene>
    <name evidence="5" type="ORF">H0264_27880</name>
</gene>
<dbReference type="GO" id="GO:0016903">
    <property type="term" value="F:oxidoreductase activity, acting on the aldehyde or oxo group of donors"/>
    <property type="evidence" value="ECO:0007669"/>
    <property type="project" value="InterPro"/>
</dbReference>
<feature type="domain" description="Pyruvate:ferredoxin oxidoreductase core" evidence="4">
    <location>
        <begin position="522"/>
        <end position="593"/>
    </location>
</feature>
<dbReference type="Pfam" id="PF17147">
    <property type="entry name" value="PFOR_II"/>
    <property type="match status" value="1"/>
</dbReference>
<dbReference type="InterPro" id="IPR050722">
    <property type="entry name" value="Pyruvate:ferred/Flavod_OxRd"/>
</dbReference>
<dbReference type="KEGG" id="nhu:H0264_27880"/>
<keyword evidence="1" id="KW-0560">Oxidoreductase</keyword>
<sequence length="648" mass="68640">MVSQHDDSVAGKSPAAEKLERVVIRFAGDSGDGMQLTGDRFTHEAAAFGNDLATQPNFPAEIRAPQGTLPGVSSFQIQIADYDILTAGDQPDVLVAMNPAALKANLEDLARGAMVIVNTDEFSKRNLAKVGYTGDPLTDDTLSDFVVHRVPMTSLTLTATEPTGVGKKDGQRAKNMFALGLLSFMYGRPIGGTEQFMREKFASKPDVAEANILAFRAGWNYGETTESFATTYEIAPATLPAGTYRQITGNTALAYGLVTAGQLSGLPVFLGTYPITPASDILHELSKHKNFGVTTFQAEDEIAGVGAALGAALGGALGVTSTSGPGLALKSEAIGLAVMTELPMVIVDVQRGGPSTGLPTKTEQADLLQALYGRNGESPVAVVAPRSPADCFDIAVEAARIALTYRTPVLLLSDGAIANGSEPWAIPQVSEMPRIEPGFEADGGEGDEFQPYARDPETLARPLAVPGTKGRAHRIGGLEKADGSGNISYEPANHELMVRLRQAKIDGITVPDLEVDDPDGRAELLLIGWGSSYGPIGEACRRARRRGVPVAQAHLRHLNPFPANLGEVLRRYRTVVAPEMNNGQLAMLLRAEYLVDVQPWTKIAGTAFSAQELVGVIDAALDGSIAEMEQSKAFAARARATYRTTGGK</sequence>
<protein>
    <submittedName>
        <fullName evidence="5">2-oxoacid:acceptor oxidoreductase subunit alpha</fullName>
    </submittedName>
</protein>
<dbReference type="EMBL" id="CP059399">
    <property type="protein sequence ID" value="QLY29098.1"/>
    <property type="molecule type" value="Genomic_DNA"/>
</dbReference>
<dbReference type="PANTHER" id="PTHR32154:SF20">
    <property type="entry name" value="2-OXOGLUTARATE OXIDOREDUCTASE SUBUNIT KORA"/>
    <property type="match status" value="1"/>
</dbReference>
<dbReference type="SUPFAM" id="SSF52518">
    <property type="entry name" value="Thiamin diphosphate-binding fold (THDP-binding)"/>
    <property type="match status" value="1"/>
</dbReference>
<dbReference type="InterPro" id="IPR019752">
    <property type="entry name" value="Pyrv/ketoisovalerate_OxRed_cat"/>
</dbReference>
<dbReference type="NCBIfam" id="TIGR03710">
    <property type="entry name" value="OAFO_sf"/>
    <property type="match status" value="1"/>
</dbReference>
<dbReference type="InterPro" id="IPR002869">
    <property type="entry name" value="Pyrv_flavodox_OxRed_cen"/>
</dbReference>
<dbReference type="InterPro" id="IPR009014">
    <property type="entry name" value="Transketo_C/PFOR_II"/>
</dbReference>
<dbReference type="Gene3D" id="3.40.50.920">
    <property type="match status" value="1"/>
</dbReference>
<dbReference type="Pfam" id="PF01558">
    <property type="entry name" value="POR"/>
    <property type="match status" value="1"/>
</dbReference>
<dbReference type="FunFam" id="3.40.50.970:FF:000022">
    <property type="entry name" value="2-oxoglutarate ferredoxin oxidoreductase alpha subunit"/>
    <property type="match status" value="1"/>
</dbReference>
<reference evidence="5 6" key="1">
    <citation type="submission" date="2020-07" db="EMBL/GenBank/DDBJ databases">
        <authorList>
            <person name="Zhuang K."/>
            <person name="Ran Y."/>
        </authorList>
    </citation>
    <scope>NUCLEOTIDE SEQUENCE [LARGE SCALE GENOMIC DNA]</scope>
    <source>
        <strain evidence="5 6">WCH-YHL-001</strain>
    </source>
</reference>
<dbReference type="Proteomes" id="UP000515512">
    <property type="component" value="Chromosome"/>
</dbReference>
<accession>A0A7D6ZAN0</accession>
<dbReference type="InterPro" id="IPR033412">
    <property type="entry name" value="PFOR_II"/>
</dbReference>
<evidence type="ECO:0000313" key="6">
    <source>
        <dbReference type="Proteomes" id="UP000515512"/>
    </source>
</evidence>
<dbReference type="InterPro" id="IPR029061">
    <property type="entry name" value="THDP-binding"/>
</dbReference>
<dbReference type="GO" id="GO:0000287">
    <property type="term" value="F:magnesium ion binding"/>
    <property type="evidence" value="ECO:0007669"/>
    <property type="project" value="UniProtKB-ARBA"/>
</dbReference>
<dbReference type="InterPro" id="IPR022367">
    <property type="entry name" value="2-oxoacid/accept_OxRdtase_asu"/>
</dbReference>
<dbReference type="Gene3D" id="3.40.920.10">
    <property type="entry name" value="Pyruvate-ferredoxin oxidoreductase, PFOR, domain III"/>
    <property type="match status" value="1"/>
</dbReference>
<evidence type="ECO:0000259" key="3">
    <source>
        <dbReference type="Pfam" id="PF01855"/>
    </source>
</evidence>
<dbReference type="AlphaFoldDB" id="A0A7D6ZAN0"/>
<dbReference type="FunFam" id="3.40.920.10:FF:000002">
    <property type="entry name" value="2-oxoglutarate oxidoreductase, alpha subunit"/>
    <property type="match status" value="1"/>
</dbReference>
<dbReference type="RefSeq" id="WP_181580303.1">
    <property type="nucleotide sequence ID" value="NZ_CP059399.1"/>
</dbReference>
<dbReference type="SUPFAM" id="SSF52922">
    <property type="entry name" value="TK C-terminal domain-like"/>
    <property type="match status" value="1"/>
</dbReference>
<dbReference type="Gene3D" id="3.40.50.970">
    <property type="match status" value="1"/>
</dbReference>
<dbReference type="SUPFAM" id="SSF53323">
    <property type="entry name" value="Pyruvate-ferredoxin oxidoreductase, PFOR, domain III"/>
    <property type="match status" value="1"/>
</dbReference>
<proteinExistence type="predicted"/>
<feature type="domain" description="Pyruvate flavodoxin/ferredoxin oxidoreductase pyrimidine binding" evidence="3">
    <location>
        <begin position="266"/>
        <end position="481"/>
    </location>
</feature>
<evidence type="ECO:0000256" key="1">
    <source>
        <dbReference type="ARBA" id="ARBA00023002"/>
    </source>
</evidence>
<name>A0A7D6ZAN0_9NOCA</name>
<dbReference type="GO" id="GO:0006979">
    <property type="term" value="P:response to oxidative stress"/>
    <property type="evidence" value="ECO:0007669"/>
    <property type="project" value="TreeGrafter"/>
</dbReference>
<dbReference type="PANTHER" id="PTHR32154">
    <property type="entry name" value="PYRUVATE-FLAVODOXIN OXIDOREDUCTASE-RELATED"/>
    <property type="match status" value="1"/>
</dbReference>
<dbReference type="CDD" id="cd07034">
    <property type="entry name" value="TPP_PYR_PFOR_IOR-alpha_like"/>
    <property type="match status" value="1"/>
</dbReference>
<organism evidence="5 6">
    <name type="scientific">Nocardia huaxiensis</name>
    <dbReference type="NCBI Taxonomy" id="2755382"/>
    <lineage>
        <taxon>Bacteria</taxon>
        <taxon>Bacillati</taxon>
        <taxon>Actinomycetota</taxon>
        <taxon>Actinomycetes</taxon>
        <taxon>Mycobacteriales</taxon>
        <taxon>Nocardiaceae</taxon>
        <taxon>Nocardia</taxon>
    </lineage>
</organism>
<feature type="domain" description="Pyruvate/ketoisovalerate oxidoreductase catalytic" evidence="2">
    <location>
        <begin position="31"/>
        <end position="218"/>
    </location>
</feature>
<evidence type="ECO:0000259" key="4">
    <source>
        <dbReference type="Pfam" id="PF17147"/>
    </source>
</evidence>
<keyword evidence="6" id="KW-1185">Reference proteome</keyword>
<dbReference type="Pfam" id="PF01855">
    <property type="entry name" value="POR_N"/>
    <property type="match status" value="1"/>
</dbReference>